<feature type="compositionally biased region" description="Low complexity" evidence="4">
    <location>
        <begin position="144"/>
        <end position="161"/>
    </location>
</feature>
<feature type="domain" description="Sm" evidence="5">
    <location>
        <begin position="1"/>
        <end position="73"/>
    </location>
</feature>
<proteinExistence type="predicted"/>
<reference evidence="6 7" key="1">
    <citation type="submission" date="2018-11" db="EMBL/GenBank/DDBJ databases">
        <title>Haplotype-resolved cattle genomes.</title>
        <authorList>
            <person name="Low W.Y."/>
            <person name="Tearle R."/>
            <person name="Bickhart D.M."/>
            <person name="Rosen B.D."/>
            <person name="Koren S."/>
            <person name="Rhie A."/>
            <person name="Hiendleder S."/>
            <person name="Phillippy A.M."/>
            <person name="Smith T.P.L."/>
            <person name="Williams J.L."/>
        </authorList>
    </citation>
    <scope>NUCLEOTIDE SEQUENCE [LARGE SCALE GENOMIC DNA]</scope>
</reference>
<dbReference type="GO" id="GO:0036464">
    <property type="term" value="C:cytoplasmic ribonucleoprotein granule"/>
    <property type="evidence" value="ECO:0007669"/>
    <property type="project" value="UniProtKB-SubCell"/>
</dbReference>
<dbReference type="InterPro" id="IPR010920">
    <property type="entry name" value="LSM_dom_sf"/>
</dbReference>
<dbReference type="PANTHER" id="PTHR13586">
    <property type="entry name" value="SCD6 PROTEIN-RELATED"/>
    <property type="match status" value="1"/>
</dbReference>
<evidence type="ECO:0000256" key="1">
    <source>
        <dbReference type="ARBA" id="ARBA00004331"/>
    </source>
</evidence>
<dbReference type="InterPro" id="IPR047575">
    <property type="entry name" value="Sm"/>
</dbReference>
<keyword evidence="3" id="KW-0687">Ribonucleoprotein</keyword>
<evidence type="ECO:0000313" key="6">
    <source>
        <dbReference type="Ensembl" id="ENSBIXP00000029563.1"/>
    </source>
</evidence>
<keyword evidence="2" id="KW-0810">Translation regulation</keyword>
<evidence type="ECO:0000256" key="2">
    <source>
        <dbReference type="ARBA" id="ARBA00022845"/>
    </source>
</evidence>
<dbReference type="Gene3D" id="2.30.30.100">
    <property type="match status" value="1"/>
</dbReference>
<dbReference type="PROSITE" id="PS52002">
    <property type="entry name" value="SM"/>
    <property type="match status" value="1"/>
</dbReference>
<dbReference type="AlphaFoldDB" id="A0A4W2ECM3"/>
<evidence type="ECO:0000256" key="4">
    <source>
        <dbReference type="SAM" id="MobiDB-lite"/>
    </source>
</evidence>
<sequence length="223" mass="23826">MSNSSGTLNLGSKISVISKAQIRYEGILYTINWDNATVKLAKVRSFGTEDQEIYEYIIFWGSDVKDITVCEPPKAQHTLPQDPAVLQSSLGLVWAHPSSHRCLTAPSEACHPTASWWLAPCLASSMPASLGFHLSQSARAPWWSSPSPLTTSPLNSRPVPGGRRGLRRGSSTRRPSGCQGGSSEAVVSGVDFEGAGATVQPTITQLPTELELAGCMEVAEVSC</sequence>
<evidence type="ECO:0000256" key="3">
    <source>
        <dbReference type="ARBA" id="ARBA00023274"/>
    </source>
</evidence>
<dbReference type="GO" id="GO:1990904">
    <property type="term" value="C:ribonucleoprotein complex"/>
    <property type="evidence" value="ECO:0007669"/>
    <property type="project" value="UniProtKB-KW"/>
</dbReference>
<dbReference type="GO" id="GO:0003729">
    <property type="term" value="F:mRNA binding"/>
    <property type="evidence" value="ECO:0007669"/>
    <property type="project" value="TreeGrafter"/>
</dbReference>
<comment type="subcellular location">
    <subcellularLocation>
        <location evidence="1">Cytoplasm</location>
        <location evidence="1">Cytoplasmic ribonucleoprotein granule</location>
    </subcellularLocation>
</comment>
<dbReference type="CDD" id="cd01736">
    <property type="entry name" value="LSm14_N"/>
    <property type="match status" value="1"/>
</dbReference>
<evidence type="ECO:0000259" key="5">
    <source>
        <dbReference type="PROSITE" id="PS52002"/>
    </source>
</evidence>
<dbReference type="GO" id="GO:0006417">
    <property type="term" value="P:regulation of translation"/>
    <property type="evidence" value="ECO:0007669"/>
    <property type="project" value="UniProtKB-KW"/>
</dbReference>
<dbReference type="SUPFAM" id="SSF50182">
    <property type="entry name" value="Sm-like ribonucleoproteins"/>
    <property type="match status" value="1"/>
</dbReference>
<accession>A0A4W2ECM3</accession>
<reference evidence="6" key="2">
    <citation type="submission" date="2025-08" db="UniProtKB">
        <authorList>
            <consortium name="Ensembl"/>
        </authorList>
    </citation>
    <scope>IDENTIFICATION</scope>
</reference>
<dbReference type="Pfam" id="PF12701">
    <property type="entry name" value="LSM14"/>
    <property type="match status" value="1"/>
</dbReference>
<name>A0A4W2ECM3_BOBOX</name>
<dbReference type="SMART" id="SM01271">
    <property type="entry name" value="LSM14"/>
    <property type="match status" value="1"/>
</dbReference>
<dbReference type="Proteomes" id="UP000314981">
    <property type="component" value="Chromosome 26"/>
</dbReference>
<evidence type="ECO:0000313" key="7">
    <source>
        <dbReference type="Proteomes" id="UP000314981"/>
    </source>
</evidence>
<dbReference type="PANTHER" id="PTHR13586:SF1">
    <property type="entry name" value="PROTEIN LSM14 HOMOLOG B"/>
    <property type="match status" value="1"/>
</dbReference>
<reference evidence="6" key="3">
    <citation type="submission" date="2025-09" db="UniProtKB">
        <authorList>
            <consortium name="Ensembl"/>
        </authorList>
    </citation>
    <scope>IDENTIFICATION</scope>
</reference>
<feature type="region of interest" description="Disordered" evidence="4">
    <location>
        <begin position="144"/>
        <end position="184"/>
    </location>
</feature>
<dbReference type="InterPro" id="IPR025609">
    <property type="entry name" value="Lsm14-like_N"/>
</dbReference>
<organism evidence="6 7">
    <name type="scientific">Bos indicus x Bos taurus</name>
    <name type="common">Hybrid cattle</name>
    <dbReference type="NCBI Taxonomy" id="30522"/>
    <lineage>
        <taxon>Eukaryota</taxon>
        <taxon>Metazoa</taxon>
        <taxon>Chordata</taxon>
        <taxon>Craniata</taxon>
        <taxon>Vertebrata</taxon>
        <taxon>Euteleostomi</taxon>
        <taxon>Mammalia</taxon>
        <taxon>Eutheria</taxon>
        <taxon>Laurasiatheria</taxon>
        <taxon>Artiodactyla</taxon>
        <taxon>Ruminantia</taxon>
        <taxon>Pecora</taxon>
        <taxon>Bovidae</taxon>
        <taxon>Bovinae</taxon>
        <taxon>Bos</taxon>
    </lineage>
</organism>
<dbReference type="OMA" id="LAGCMEV"/>
<dbReference type="STRING" id="30522.A0A4W2ECM3"/>
<keyword evidence="7" id="KW-1185">Reference proteome</keyword>
<protein>
    <recommendedName>
        <fullName evidence="5">Sm domain-containing protein</fullName>
    </recommendedName>
</protein>
<dbReference type="Ensembl" id="ENSBIXT00000006778.1">
    <property type="protein sequence ID" value="ENSBIXP00000029563.1"/>
    <property type="gene ID" value="ENSBIXG00000011227.1"/>
</dbReference>